<dbReference type="SUPFAM" id="SSF111331">
    <property type="entry name" value="NAD kinase/diacylglycerol kinase-like"/>
    <property type="match status" value="1"/>
</dbReference>
<name>D2Q3I7_KRIFD</name>
<protein>
    <submittedName>
        <fullName evidence="14">Diacylglycerol kinase catalytic region</fullName>
    </submittedName>
</protein>
<dbReference type="InterPro" id="IPR045540">
    <property type="entry name" value="YegS/DAGK_C"/>
</dbReference>
<dbReference type="AlphaFoldDB" id="D2Q3I7"/>
<keyword evidence="3" id="KW-0444">Lipid biosynthesis</keyword>
<keyword evidence="4" id="KW-0808">Transferase</keyword>
<dbReference type="InterPro" id="IPR016064">
    <property type="entry name" value="NAD/diacylglycerol_kinase_sf"/>
</dbReference>
<evidence type="ECO:0000256" key="11">
    <source>
        <dbReference type="ARBA" id="ARBA00023209"/>
    </source>
</evidence>
<keyword evidence="7 14" id="KW-0418">Kinase</keyword>
<reference evidence="15" key="1">
    <citation type="submission" date="2009-09" db="EMBL/GenBank/DDBJ databases">
        <title>The complete genome of Kribbella flavida DSM 17836.</title>
        <authorList>
            <consortium name="US DOE Joint Genome Institute (JGI-PGF)"/>
            <person name="Lucas S."/>
            <person name="Copeland A."/>
            <person name="Lapidus A."/>
            <person name="Glavina del Rio T."/>
            <person name="Dalin E."/>
            <person name="Tice H."/>
            <person name="Bruce D."/>
            <person name="Goodwin L."/>
            <person name="Pitluck S."/>
            <person name="Kyrpides N."/>
            <person name="Mavromatis K."/>
            <person name="Ivanova N."/>
            <person name="Saunders E."/>
            <person name="Brettin T."/>
            <person name="Detter J.C."/>
            <person name="Han C."/>
            <person name="Larimer F."/>
            <person name="Land M."/>
            <person name="Hauser L."/>
            <person name="Markowitz V."/>
            <person name="Cheng J.-F."/>
            <person name="Hugenholtz P."/>
            <person name="Woyke T."/>
            <person name="Wu D."/>
            <person name="Pukall R."/>
            <person name="Klenk H.-P."/>
            <person name="Eisen J.A."/>
        </authorList>
    </citation>
    <scope>NUCLEOTIDE SEQUENCE [LARGE SCALE GENOMIC DNA]</scope>
    <source>
        <strain evidence="15">DSM 17836 / JCM 10339 / NBRC 14399</strain>
    </source>
</reference>
<keyword evidence="6" id="KW-0547">Nucleotide-binding</keyword>
<dbReference type="Gene3D" id="2.60.200.40">
    <property type="match status" value="1"/>
</dbReference>
<dbReference type="PROSITE" id="PS50146">
    <property type="entry name" value="DAGK"/>
    <property type="match status" value="1"/>
</dbReference>
<dbReference type="GO" id="GO:0046872">
    <property type="term" value="F:metal ion binding"/>
    <property type="evidence" value="ECO:0007669"/>
    <property type="project" value="UniProtKB-KW"/>
</dbReference>
<keyword evidence="5" id="KW-0479">Metal-binding</keyword>
<dbReference type="InterPro" id="IPR001206">
    <property type="entry name" value="Diacylglycerol_kinase_cat_dom"/>
</dbReference>
<evidence type="ECO:0000256" key="10">
    <source>
        <dbReference type="ARBA" id="ARBA00023098"/>
    </source>
</evidence>
<reference evidence="14 15" key="2">
    <citation type="journal article" date="2010" name="Stand. Genomic Sci.">
        <title>Complete genome sequence of Kribbella flavida type strain (IFO 14399).</title>
        <authorList>
            <person name="Pukall R."/>
            <person name="Lapidus A."/>
            <person name="Glavina Del Rio T."/>
            <person name="Copeland A."/>
            <person name="Tice H."/>
            <person name="Cheng J.-F."/>
            <person name="Lucas S."/>
            <person name="Chen F."/>
            <person name="Nolan M."/>
            <person name="LaButti K."/>
            <person name="Pati A."/>
            <person name="Ivanova N."/>
            <person name="Mavrommatis K."/>
            <person name="Mikhailova N."/>
            <person name="Pitluck S."/>
            <person name="Bruce D."/>
            <person name="Goodwin L."/>
            <person name="Land M."/>
            <person name="Hauser L."/>
            <person name="Chang Y.-J."/>
            <person name="Jeffries C.D."/>
            <person name="Chen A."/>
            <person name="Palaniappan K."/>
            <person name="Chain P."/>
            <person name="Rohde M."/>
            <person name="Goeker M."/>
            <person name="Bristow J."/>
            <person name="Eisen J.A."/>
            <person name="Markowitz V."/>
            <person name="Hugenholtz P."/>
            <person name="Kyrpides N.C."/>
            <person name="Klenk H.-P."/>
            <person name="Brettin T."/>
        </authorList>
    </citation>
    <scope>NUCLEOTIDE SEQUENCE [LARGE SCALE GENOMIC DNA]</scope>
    <source>
        <strain evidence="15">DSM 17836 / JCM 10339 / NBRC 14399</strain>
    </source>
</reference>
<keyword evidence="11" id="KW-0594">Phospholipid biosynthesis</keyword>
<keyword evidence="10" id="KW-0443">Lipid metabolism</keyword>
<dbReference type="Pfam" id="PF00781">
    <property type="entry name" value="DAGK_cat"/>
    <property type="match status" value="1"/>
</dbReference>
<dbReference type="GO" id="GO:0005524">
    <property type="term" value="F:ATP binding"/>
    <property type="evidence" value="ECO:0007669"/>
    <property type="project" value="UniProtKB-KW"/>
</dbReference>
<dbReference type="OrthoDB" id="142078at2"/>
<evidence type="ECO:0000256" key="6">
    <source>
        <dbReference type="ARBA" id="ARBA00022741"/>
    </source>
</evidence>
<dbReference type="Pfam" id="PF19279">
    <property type="entry name" value="YegS_C"/>
    <property type="match status" value="1"/>
</dbReference>
<dbReference type="InterPro" id="IPR017438">
    <property type="entry name" value="ATP-NAD_kinase_N"/>
</dbReference>
<evidence type="ECO:0000256" key="12">
    <source>
        <dbReference type="ARBA" id="ARBA00023264"/>
    </source>
</evidence>
<evidence type="ECO:0000256" key="7">
    <source>
        <dbReference type="ARBA" id="ARBA00022777"/>
    </source>
</evidence>
<dbReference type="HOGENOM" id="CLU_045532_0_1_11"/>
<dbReference type="GO" id="GO:0005886">
    <property type="term" value="C:plasma membrane"/>
    <property type="evidence" value="ECO:0007669"/>
    <property type="project" value="TreeGrafter"/>
</dbReference>
<evidence type="ECO:0000259" key="13">
    <source>
        <dbReference type="PROSITE" id="PS50146"/>
    </source>
</evidence>
<dbReference type="GO" id="GO:0004143">
    <property type="term" value="F:ATP-dependent diacylglycerol kinase activity"/>
    <property type="evidence" value="ECO:0007669"/>
    <property type="project" value="TreeGrafter"/>
</dbReference>
<keyword evidence="12" id="KW-1208">Phospholipid metabolism</keyword>
<proteinExistence type="inferred from homology"/>
<evidence type="ECO:0000256" key="4">
    <source>
        <dbReference type="ARBA" id="ARBA00022679"/>
    </source>
</evidence>
<evidence type="ECO:0000313" key="15">
    <source>
        <dbReference type="Proteomes" id="UP000007967"/>
    </source>
</evidence>
<keyword evidence="9" id="KW-0460">Magnesium</keyword>
<evidence type="ECO:0000256" key="1">
    <source>
        <dbReference type="ARBA" id="ARBA00001946"/>
    </source>
</evidence>
<gene>
    <name evidence="14" type="ordered locus">Kfla_5094</name>
</gene>
<evidence type="ECO:0000256" key="3">
    <source>
        <dbReference type="ARBA" id="ARBA00022516"/>
    </source>
</evidence>
<dbReference type="Proteomes" id="UP000007967">
    <property type="component" value="Chromosome"/>
</dbReference>
<evidence type="ECO:0000256" key="8">
    <source>
        <dbReference type="ARBA" id="ARBA00022840"/>
    </source>
</evidence>
<dbReference type="GO" id="GO:0008654">
    <property type="term" value="P:phospholipid biosynthetic process"/>
    <property type="evidence" value="ECO:0007669"/>
    <property type="project" value="UniProtKB-KW"/>
</dbReference>
<sequence>MSGRRIALVVNPTSGRGLGARVAPVVRQRLAAAGLTVDEFTTTCAEDVGRISAEVIASGADSVALVGGDGTLHLAAQVLAGSGMPFGVIPAGTGNDFARGLGVPLKDPVAAAELIVAGRTRPVDLAVSGQEFITTVVAGGFDSLVNKRANAMTWPKGNARYTLATLAELRTFKPLPYVVTVDGEVIETDAMLVAVGTGPTYGGGLQICAGAEIDDGLLDVTIIKPVSRLTLLQMFPKLSKGTHVGHPKVLALRGTTVRLESPTVTAYADGEVLGPLPVDITIEPGALSVYA</sequence>
<dbReference type="PANTHER" id="PTHR12358">
    <property type="entry name" value="SPHINGOSINE KINASE"/>
    <property type="match status" value="1"/>
</dbReference>
<dbReference type="eggNOG" id="COG1597">
    <property type="taxonomic scope" value="Bacteria"/>
</dbReference>
<dbReference type="InterPro" id="IPR005218">
    <property type="entry name" value="Diacylglycerol/lipid_kinase"/>
</dbReference>
<dbReference type="RefSeq" id="WP_012922664.1">
    <property type="nucleotide sequence ID" value="NC_013729.1"/>
</dbReference>
<dbReference type="PANTHER" id="PTHR12358:SF106">
    <property type="entry name" value="LIPID KINASE YEGS"/>
    <property type="match status" value="1"/>
</dbReference>
<dbReference type="KEGG" id="kfl:Kfla_5094"/>
<dbReference type="Gene3D" id="3.40.50.10330">
    <property type="entry name" value="Probable inorganic polyphosphate/atp-NAD kinase, domain 1"/>
    <property type="match status" value="1"/>
</dbReference>
<evidence type="ECO:0000256" key="5">
    <source>
        <dbReference type="ARBA" id="ARBA00022723"/>
    </source>
</evidence>
<evidence type="ECO:0000256" key="9">
    <source>
        <dbReference type="ARBA" id="ARBA00022842"/>
    </source>
</evidence>
<dbReference type="STRING" id="479435.Kfla_5094"/>
<evidence type="ECO:0000313" key="14">
    <source>
        <dbReference type="EMBL" id="ADB34110.1"/>
    </source>
</evidence>
<dbReference type="EMBL" id="CP001736">
    <property type="protein sequence ID" value="ADB34110.1"/>
    <property type="molecule type" value="Genomic_DNA"/>
</dbReference>
<comment type="cofactor">
    <cofactor evidence="1">
        <name>Mg(2+)</name>
        <dbReference type="ChEBI" id="CHEBI:18420"/>
    </cofactor>
</comment>
<dbReference type="InterPro" id="IPR050187">
    <property type="entry name" value="Lipid_Phosphate_FormReg"/>
</dbReference>
<keyword evidence="15" id="KW-1185">Reference proteome</keyword>
<accession>D2Q3I7</accession>
<organism evidence="14 15">
    <name type="scientific">Kribbella flavida (strain DSM 17836 / JCM 10339 / NBRC 14399)</name>
    <dbReference type="NCBI Taxonomy" id="479435"/>
    <lineage>
        <taxon>Bacteria</taxon>
        <taxon>Bacillati</taxon>
        <taxon>Actinomycetota</taxon>
        <taxon>Actinomycetes</taxon>
        <taxon>Propionibacteriales</taxon>
        <taxon>Kribbellaceae</taxon>
        <taxon>Kribbella</taxon>
    </lineage>
</organism>
<feature type="domain" description="DAGKc" evidence="13">
    <location>
        <begin position="1"/>
        <end position="132"/>
    </location>
</feature>
<keyword evidence="8" id="KW-0067">ATP-binding</keyword>
<dbReference type="SMART" id="SM00046">
    <property type="entry name" value="DAGKc"/>
    <property type="match status" value="1"/>
</dbReference>
<evidence type="ECO:0000256" key="2">
    <source>
        <dbReference type="ARBA" id="ARBA00005983"/>
    </source>
</evidence>
<dbReference type="NCBIfam" id="TIGR00147">
    <property type="entry name" value="YegS/Rv2252/BmrU family lipid kinase"/>
    <property type="match status" value="1"/>
</dbReference>
<comment type="similarity">
    <text evidence="2">Belongs to the diacylglycerol/lipid kinase family.</text>
</comment>